<dbReference type="InterPro" id="IPR046893">
    <property type="entry name" value="MSSS"/>
</dbReference>
<keyword evidence="7 10" id="KW-0255">Endonuclease</keyword>
<dbReference type="SMART" id="SM00533">
    <property type="entry name" value="MUTSd"/>
    <property type="match status" value="1"/>
</dbReference>
<dbReference type="InterPro" id="IPR036187">
    <property type="entry name" value="DNA_mismatch_repair_MutS_sf"/>
</dbReference>
<sequence length="795" mass="89206">MERGLKTKFMNEKILHTLEFNKILTQLEEYAASELGAERIRKLKPSTSFDEVVLLQKETDEAAHVLRLKGHAPLSGIFNINPHIKRTQIGGMLNPSELVQIGNTIHAGRSMKRFIEELIEDNGLEIPILSEKVDQIAVMTPLEHDIKNAVDEGGEVMDSASPELRSIRQQKRRNENRIREKLESLIRGRNAQKMLSDAIITIRNERYVIPVKQEYRSHYQGIVHDQSSSGQTLFIEPQAVVDLNNSLREMQVKENREIERILLELSSKVAEAADDLLILVEALESLDFIFAKARFGKAMKATSPDINKEGRIQLFKARHPLIPPEEVVANDISLGTDFSTIVITGPNTGGKTITLKTTGLLTLMGQAGLHIPASEGSELAVFQEVFADIGDEQSIEQSLSTFSSHMVNIVDILKHVDHESLVLFDELGAGTDPQEGSALAISILDDVYSRGARVIATTHYPELKAYAYNRDGVINASVEFDVETLKPTYRLLIGVPGRSNAFEISKRLGLSEEIITHAKSFIDSESNEVENMIASLEKSRKEAEKDYEDAHIYLKKAEMLHQDLQKQMSEFYERKKEMYEKAEQKAAEVVEKARIEAEDVINSLRKMRLESGAQVKEHELIEARRRLDTAVPRLDKATGQAKTSKQKQKLKPGDEVMITTFGQKGTLLEKTGNNEWQVQAGVLKMKVAEKDMEFIKSEPKPEPKPLATVKGRDYHVGLELDIRGERYEDALREVEKYIDDALLANYPRVSIIHGKGTGALRSGVTEYLKHHRAVKRIRLGEAGEGGSGVTVVEFK</sequence>
<dbReference type="SUPFAM" id="SSF48334">
    <property type="entry name" value="DNA repair protein MutS, domain III"/>
    <property type="match status" value="1"/>
</dbReference>
<accession>A0ABQ4K8T4</accession>
<name>A0ABQ4K8T4_9BACI</name>
<dbReference type="EMBL" id="BOQT01000013">
    <property type="protein sequence ID" value="GIN22132.1"/>
    <property type="molecule type" value="Genomic_DNA"/>
</dbReference>
<evidence type="ECO:0000256" key="3">
    <source>
        <dbReference type="ARBA" id="ARBA00022801"/>
    </source>
</evidence>
<dbReference type="InterPro" id="IPR000432">
    <property type="entry name" value="DNA_mismatch_repair_MutS_C"/>
</dbReference>
<dbReference type="InterPro" id="IPR045076">
    <property type="entry name" value="MutS"/>
</dbReference>
<keyword evidence="4 7" id="KW-0067">ATP-binding</keyword>
<evidence type="ECO:0000256" key="1">
    <source>
        <dbReference type="ARBA" id="ARBA00022730"/>
    </source>
</evidence>
<organism evidence="10 11">
    <name type="scientific">Siminovitchia fordii</name>
    <dbReference type="NCBI Taxonomy" id="254759"/>
    <lineage>
        <taxon>Bacteria</taxon>
        <taxon>Bacillati</taxon>
        <taxon>Bacillota</taxon>
        <taxon>Bacilli</taxon>
        <taxon>Bacillales</taxon>
        <taxon>Bacillaceae</taxon>
        <taxon>Siminovitchia</taxon>
    </lineage>
</organism>
<dbReference type="InterPro" id="IPR005747">
    <property type="entry name" value="MutS2"/>
</dbReference>
<evidence type="ECO:0000313" key="10">
    <source>
        <dbReference type="EMBL" id="GIN22132.1"/>
    </source>
</evidence>
<keyword evidence="1 7" id="KW-0699">rRNA-binding</keyword>
<keyword evidence="7" id="KW-0540">Nuclease</keyword>
<dbReference type="SUPFAM" id="SSF160443">
    <property type="entry name" value="SMR domain-like"/>
    <property type="match status" value="1"/>
</dbReference>
<proteinExistence type="inferred from homology"/>
<dbReference type="InterPro" id="IPR027417">
    <property type="entry name" value="P-loop_NTPase"/>
</dbReference>
<protein>
    <recommendedName>
        <fullName evidence="7">Endonuclease MutS2</fullName>
        <ecNumber evidence="7">3.1.-.-</ecNumber>
    </recommendedName>
    <alternativeName>
        <fullName evidence="7">Ribosome-associated protein quality control-upstream factor</fullName>
        <shortName evidence="7">RQC-upstream factor</shortName>
        <shortName evidence="7">RqcU</shortName>
        <ecNumber evidence="7">3.6.4.-</ecNumber>
    </alternativeName>
</protein>
<reference evidence="10 11" key="1">
    <citation type="submission" date="2021-03" db="EMBL/GenBank/DDBJ databases">
        <title>Antimicrobial resistance genes in bacteria isolated from Japanese honey, and their potential for conferring macrolide and lincosamide resistance in the American foulbrood pathogen Paenibacillus larvae.</title>
        <authorList>
            <person name="Okamoto M."/>
            <person name="Kumagai M."/>
            <person name="Kanamori H."/>
            <person name="Takamatsu D."/>
        </authorList>
    </citation>
    <scope>NUCLEOTIDE SEQUENCE [LARGE SCALE GENOMIC DNA]</scope>
    <source>
        <strain evidence="10 11">J1TS3</strain>
    </source>
</reference>
<keyword evidence="2 7" id="KW-0547">Nucleotide-binding</keyword>
<dbReference type="GO" id="GO:0004519">
    <property type="term" value="F:endonuclease activity"/>
    <property type="evidence" value="ECO:0007669"/>
    <property type="project" value="UniProtKB-KW"/>
</dbReference>
<keyword evidence="5 7" id="KW-0694">RNA-binding</keyword>
<dbReference type="InterPro" id="IPR002625">
    <property type="entry name" value="Smr_dom"/>
</dbReference>
<feature type="domain" description="Smr" evidence="9">
    <location>
        <begin position="720"/>
        <end position="795"/>
    </location>
</feature>
<keyword evidence="8" id="KW-0175">Coiled coil</keyword>
<dbReference type="PROSITE" id="PS50828">
    <property type="entry name" value="SMR"/>
    <property type="match status" value="1"/>
</dbReference>
<dbReference type="HAMAP" id="MF_00092">
    <property type="entry name" value="MutS2"/>
    <property type="match status" value="1"/>
</dbReference>
<evidence type="ECO:0000256" key="4">
    <source>
        <dbReference type="ARBA" id="ARBA00022840"/>
    </source>
</evidence>
<dbReference type="PIRSF" id="PIRSF005814">
    <property type="entry name" value="MutS_YshD"/>
    <property type="match status" value="1"/>
</dbReference>
<keyword evidence="11" id="KW-1185">Reference proteome</keyword>
<comment type="similarity">
    <text evidence="7">Belongs to the DNA mismatch repair MutS family. MutS2 subfamily.</text>
</comment>
<dbReference type="PANTHER" id="PTHR48466:SF2">
    <property type="entry name" value="OS10G0509000 PROTEIN"/>
    <property type="match status" value="1"/>
</dbReference>
<dbReference type="NCBIfam" id="TIGR01069">
    <property type="entry name" value="mutS2"/>
    <property type="match status" value="1"/>
</dbReference>
<comment type="function">
    <text evidence="7">Acts as a ribosome collision sensor, splitting the ribosome into its 2 subunits. Detects stalled/collided 70S ribosomes which it binds and splits by an ATP-hydrolysis driven conformational change. Acts upstream of the ribosome quality control system (RQC), a ribosome-associated complex that mediates the extraction of incompletely synthesized nascent chains from stalled ribosomes and their subsequent degradation. Probably generates substrates for RQC.</text>
</comment>
<dbReference type="InterPro" id="IPR036063">
    <property type="entry name" value="Smr_dom_sf"/>
</dbReference>
<comment type="subunit">
    <text evidence="7">Homodimer. Binds to stalled ribosomes, contacting rRNA.</text>
</comment>
<dbReference type="CDD" id="cd03280">
    <property type="entry name" value="ABC_MutS2"/>
    <property type="match status" value="1"/>
</dbReference>
<evidence type="ECO:0000313" key="11">
    <source>
        <dbReference type="Proteomes" id="UP000680279"/>
    </source>
</evidence>
<keyword evidence="3 7" id="KW-0378">Hydrolase</keyword>
<dbReference type="Proteomes" id="UP000680279">
    <property type="component" value="Unassembled WGS sequence"/>
</dbReference>
<dbReference type="SMART" id="SM00463">
    <property type="entry name" value="SMR"/>
    <property type="match status" value="1"/>
</dbReference>
<comment type="function">
    <text evidence="7">Endonuclease that is involved in the suppression of homologous recombination and thus may have a key role in the control of bacterial genetic diversity.</text>
</comment>
<dbReference type="EC" id="3.1.-.-" evidence="7"/>
<dbReference type="PROSITE" id="PS00486">
    <property type="entry name" value="DNA_MISMATCH_REPAIR_2"/>
    <property type="match status" value="1"/>
</dbReference>
<dbReference type="Pfam" id="PF00488">
    <property type="entry name" value="MutS_V"/>
    <property type="match status" value="1"/>
</dbReference>
<dbReference type="EC" id="3.6.4.-" evidence="7"/>
<gene>
    <name evidence="10" type="primary">mutSB</name>
    <name evidence="7" type="synonym">mutS2</name>
    <name evidence="7" type="synonym">rqcU</name>
    <name evidence="10" type="ORF">J1TS3_32660</name>
</gene>
<feature type="binding site" evidence="7">
    <location>
        <begin position="345"/>
        <end position="352"/>
    </location>
    <ligand>
        <name>ATP</name>
        <dbReference type="ChEBI" id="CHEBI:30616"/>
    </ligand>
</feature>
<dbReference type="Gene3D" id="3.30.1370.110">
    <property type="match status" value="1"/>
</dbReference>
<dbReference type="SMART" id="SM00534">
    <property type="entry name" value="MUTSac"/>
    <property type="match status" value="1"/>
</dbReference>
<evidence type="ECO:0000256" key="8">
    <source>
        <dbReference type="SAM" id="Coils"/>
    </source>
</evidence>
<keyword evidence="6 7" id="KW-0238">DNA-binding</keyword>
<dbReference type="Pfam" id="PF20297">
    <property type="entry name" value="MSSS"/>
    <property type="match status" value="1"/>
</dbReference>
<evidence type="ECO:0000256" key="6">
    <source>
        <dbReference type="ARBA" id="ARBA00023125"/>
    </source>
</evidence>
<dbReference type="Pfam" id="PF01713">
    <property type="entry name" value="Smr"/>
    <property type="match status" value="1"/>
</dbReference>
<dbReference type="SUPFAM" id="SSF52540">
    <property type="entry name" value="P-loop containing nucleoside triphosphate hydrolases"/>
    <property type="match status" value="1"/>
</dbReference>
<evidence type="ECO:0000256" key="2">
    <source>
        <dbReference type="ARBA" id="ARBA00022741"/>
    </source>
</evidence>
<comment type="caution">
    <text evidence="10">The sequence shown here is derived from an EMBL/GenBank/DDBJ whole genome shotgun (WGS) entry which is preliminary data.</text>
</comment>
<evidence type="ECO:0000259" key="9">
    <source>
        <dbReference type="PROSITE" id="PS50828"/>
    </source>
</evidence>
<evidence type="ECO:0000256" key="7">
    <source>
        <dbReference type="HAMAP-Rule" id="MF_00092"/>
    </source>
</evidence>
<dbReference type="PANTHER" id="PTHR48466">
    <property type="entry name" value="OS10G0509000 PROTEIN-RELATED"/>
    <property type="match status" value="1"/>
</dbReference>
<evidence type="ECO:0000256" key="5">
    <source>
        <dbReference type="ARBA" id="ARBA00022884"/>
    </source>
</evidence>
<dbReference type="InterPro" id="IPR007696">
    <property type="entry name" value="DNA_mismatch_repair_MutS_core"/>
</dbReference>
<feature type="coiled-coil region" evidence="8">
    <location>
        <begin position="522"/>
        <end position="610"/>
    </location>
</feature>
<dbReference type="Gene3D" id="3.40.50.300">
    <property type="entry name" value="P-loop containing nucleotide triphosphate hydrolases"/>
    <property type="match status" value="1"/>
</dbReference>